<dbReference type="Gene3D" id="3.40.50.300">
    <property type="entry name" value="P-loop containing nucleotide triphosphate hydrolases"/>
    <property type="match status" value="1"/>
</dbReference>
<dbReference type="OrthoDB" id="7444642at2"/>
<keyword evidence="2" id="KW-1185">Reference proteome</keyword>
<dbReference type="RefSeq" id="WP_093323465.1">
    <property type="nucleotide sequence ID" value="NZ_FOSZ01000003.1"/>
</dbReference>
<evidence type="ECO:0000313" key="2">
    <source>
        <dbReference type="Proteomes" id="UP000198851"/>
    </source>
</evidence>
<evidence type="ECO:0000313" key="1">
    <source>
        <dbReference type="EMBL" id="SFK96980.1"/>
    </source>
</evidence>
<dbReference type="STRING" id="1280847.SAMN04488036_103438"/>
<dbReference type="InterPro" id="IPR005331">
    <property type="entry name" value="Sulfotransferase"/>
</dbReference>
<gene>
    <name evidence="1" type="ORF">SAMN04488036_103438</name>
</gene>
<dbReference type="GO" id="GO:0008146">
    <property type="term" value="F:sulfotransferase activity"/>
    <property type="evidence" value="ECO:0007669"/>
    <property type="project" value="InterPro"/>
</dbReference>
<protein>
    <submittedName>
        <fullName evidence="1">Sulfotransferase family protein</fullName>
    </submittedName>
</protein>
<dbReference type="InterPro" id="IPR027417">
    <property type="entry name" value="P-loop_NTPase"/>
</dbReference>
<dbReference type="GO" id="GO:0016020">
    <property type="term" value="C:membrane"/>
    <property type="evidence" value="ECO:0007669"/>
    <property type="project" value="InterPro"/>
</dbReference>
<dbReference type="EMBL" id="FOSZ01000003">
    <property type="protein sequence ID" value="SFK96980.1"/>
    <property type="molecule type" value="Genomic_DNA"/>
</dbReference>
<name>A0A1I4DWC3_9RHOB</name>
<dbReference type="AlphaFoldDB" id="A0A1I4DWC3"/>
<reference evidence="2" key="1">
    <citation type="submission" date="2016-10" db="EMBL/GenBank/DDBJ databases">
        <authorList>
            <person name="Varghese N."/>
            <person name="Submissions S."/>
        </authorList>
    </citation>
    <scope>NUCLEOTIDE SEQUENCE [LARGE SCALE GENOMIC DNA]</scope>
    <source>
        <strain evidence="2">DSM 28453</strain>
    </source>
</reference>
<dbReference type="Pfam" id="PF03567">
    <property type="entry name" value="Sulfotransfer_2"/>
    <property type="match status" value="1"/>
</dbReference>
<organism evidence="1 2">
    <name type="scientific">Shimia haliotis</name>
    <dbReference type="NCBI Taxonomy" id="1280847"/>
    <lineage>
        <taxon>Bacteria</taxon>
        <taxon>Pseudomonadati</taxon>
        <taxon>Pseudomonadota</taxon>
        <taxon>Alphaproteobacteria</taxon>
        <taxon>Rhodobacterales</taxon>
        <taxon>Roseobacteraceae</taxon>
    </lineage>
</organism>
<sequence length="215" mass="24950">MLSRHHKTIFVHIPKTGGQSVAQVFLDDLGLSWEERGALLMRRGDRAQPERLAHLYAREYVEMGFVSQQDFAAFTKFAVIRHPYARMVSEYVYRMGVVDWMAQHLPRWQARRFESFVDTHYDDPLCDGARHLAPQVAYVMDADGQLMVDHLVDQSELAAGLAPVLSAIFGREVALPHRNMKREAPGFTEEVLTQHQKDLIWRRYRDDFEGFGFDR</sequence>
<dbReference type="Proteomes" id="UP000198851">
    <property type="component" value="Unassembled WGS sequence"/>
</dbReference>
<accession>A0A1I4DWC3</accession>
<proteinExistence type="predicted"/>
<keyword evidence="1" id="KW-0808">Transferase</keyword>